<accession>A0A2T2NGU8</accession>
<evidence type="ECO:0000256" key="1">
    <source>
        <dbReference type="SAM" id="MobiDB-lite"/>
    </source>
</evidence>
<proteinExistence type="predicted"/>
<evidence type="ECO:0000313" key="3">
    <source>
        <dbReference type="Proteomes" id="UP000240883"/>
    </source>
</evidence>
<evidence type="ECO:0000313" key="2">
    <source>
        <dbReference type="EMBL" id="PSN64663.1"/>
    </source>
</evidence>
<name>A0A2T2NGU8_CORCC</name>
<dbReference type="AlphaFoldDB" id="A0A2T2NGU8"/>
<protein>
    <submittedName>
        <fullName evidence="2">Uncharacterized protein</fullName>
    </submittedName>
</protein>
<dbReference type="EMBL" id="KZ678138">
    <property type="protein sequence ID" value="PSN64663.1"/>
    <property type="molecule type" value="Genomic_DNA"/>
</dbReference>
<reference evidence="2 3" key="1">
    <citation type="journal article" date="2018" name="Front. Microbiol.">
        <title>Genome-Wide Analysis of Corynespora cassiicola Leaf Fall Disease Putative Effectors.</title>
        <authorList>
            <person name="Lopez D."/>
            <person name="Ribeiro S."/>
            <person name="Label P."/>
            <person name="Fumanal B."/>
            <person name="Venisse J.S."/>
            <person name="Kohler A."/>
            <person name="de Oliveira R.R."/>
            <person name="Labutti K."/>
            <person name="Lipzen A."/>
            <person name="Lail K."/>
            <person name="Bauer D."/>
            <person name="Ohm R.A."/>
            <person name="Barry K.W."/>
            <person name="Spatafora J."/>
            <person name="Grigoriev I.V."/>
            <person name="Martin F.M."/>
            <person name="Pujade-Renaud V."/>
        </authorList>
    </citation>
    <scope>NUCLEOTIDE SEQUENCE [LARGE SCALE GENOMIC DNA]</scope>
    <source>
        <strain evidence="2 3">Philippines</strain>
    </source>
</reference>
<keyword evidence="3" id="KW-1185">Reference proteome</keyword>
<sequence length="320" mass="37369">MLRGLEGLIAVDEYYEDAHLKCFLAVLKHCVDLMREQQQKKTLGPASETPSNLRTQKESVMASQTDHMWIGDWSALLFKENTSRVEDVKIEAWKLVKRGYRFPDRIEGIIEMEELKELMKTQPGEIVNWENMEGSVEIMRREVNAKRLSCSKHPGIKGDGMGALHQHLEGLEQPTGQSRQKEKRRRHESVEEFSIRSFKEFVQSLEEEQRKSISETESLEFDLITKERLALLHLLGVLETEELSQEVKACDKALLEIIQLTEKEMEKWIAHFRWIVLGWEEKTGNGKAEWYRRIVARKLLCSEKKKTSRHCLSFLNCLKQ</sequence>
<organism evidence="2 3">
    <name type="scientific">Corynespora cassiicola Philippines</name>
    <dbReference type="NCBI Taxonomy" id="1448308"/>
    <lineage>
        <taxon>Eukaryota</taxon>
        <taxon>Fungi</taxon>
        <taxon>Dikarya</taxon>
        <taxon>Ascomycota</taxon>
        <taxon>Pezizomycotina</taxon>
        <taxon>Dothideomycetes</taxon>
        <taxon>Pleosporomycetidae</taxon>
        <taxon>Pleosporales</taxon>
        <taxon>Corynesporascaceae</taxon>
        <taxon>Corynespora</taxon>
    </lineage>
</organism>
<gene>
    <name evidence="2" type="ORF">BS50DRAFT_646898</name>
</gene>
<feature type="region of interest" description="Disordered" evidence="1">
    <location>
        <begin position="170"/>
        <end position="189"/>
    </location>
</feature>
<dbReference type="Proteomes" id="UP000240883">
    <property type="component" value="Unassembled WGS sequence"/>
</dbReference>